<sequence>MQDQLLDYVALQMSGGFPPFKIKVNLYKKTLDGKDKEFVGNQSRAKTGYWTMKPLTTMRIQSSLDCDLCNQGSNECYALNHIRSDIQSVEQGLHETVALAIYLGKSQFDLAVEQTSVSRIKEHFTDLTQWRLLICDPLFAAEFGRSSSETAFIALKHMKGQYDLVASSIYVSNDQRLINWFKTELNQIEGLLEQYRQQCINLS</sequence>
<dbReference type="Proteomes" id="UP001147695">
    <property type="component" value="Unassembled WGS sequence"/>
</dbReference>
<dbReference type="AlphaFoldDB" id="A0A9W9QV17"/>
<name>A0A9W9QV17_PENBR</name>
<organism evidence="1 2">
    <name type="scientific">Penicillium brevicompactum</name>
    <dbReference type="NCBI Taxonomy" id="5074"/>
    <lineage>
        <taxon>Eukaryota</taxon>
        <taxon>Fungi</taxon>
        <taxon>Dikarya</taxon>
        <taxon>Ascomycota</taxon>
        <taxon>Pezizomycotina</taxon>
        <taxon>Eurotiomycetes</taxon>
        <taxon>Eurotiomycetidae</taxon>
        <taxon>Eurotiales</taxon>
        <taxon>Aspergillaceae</taxon>
        <taxon>Penicillium</taxon>
    </lineage>
</organism>
<dbReference type="EMBL" id="JAPZBQ010000002">
    <property type="protein sequence ID" value="KAJ5346142.1"/>
    <property type="molecule type" value="Genomic_DNA"/>
</dbReference>
<comment type="caution">
    <text evidence="1">The sequence shown here is derived from an EMBL/GenBank/DDBJ whole genome shotgun (WGS) entry which is preliminary data.</text>
</comment>
<accession>A0A9W9QV17</accession>
<evidence type="ECO:0000313" key="1">
    <source>
        <dbReference type="EMBL" id="KAJ5346142.1"/>
    </source>
</evidence>
<protein>
    <submittedName>
        <fullName evidence="1">Uncharacterized protein</fullName>
    </submittedName>
</protein>
<reference evidence="1" key="1">
    <citation type="submission" date="2022-12" db="EMBL/GenBank/DDBJ databases">
        <authorList>
            <person name="Petersen C."/>
        </authorList>
    </citation>
    <scope>NUCLEOTIDE SEQUENCE</scope>
    <source>
        <strain evidence="1">IBT 35673</strain>
    </source>
</reference>
<evidence type="ECO:0000313" key="2">
    <source>
        <dbReference type="Proteomes" id="UP001147695"/>
    </source>
</evidence>
<reference evidence="1" key="2">
    <citation type="journal article" date="2023" name="IMA Fungus">
        <title>Comparative genomic study of the Penicillium genus elucidates a diverse pangenome and 15 lateral gene transfer events.</title>
        <authorList>
            <person name="Petersen C."/>
            <person name="Sorensen T."/>
            <person name="Nielsen M.R."/>
            <person name="Sondergaard T.E."/>
            <person name="Sorensen J.L."/>
            <person name="Fitzpatrick D.A."/>
            <person name="Frisvad J.C."/>
            <person name="Nielsen K.L."/>
        </authorList>
    </citation>
    <scope>NUCLEOTIDE SEQUENCE</scope>
    <source>
        <strain evidence="1">IBT 35673</strain>
    </source>
</reference>
<proteinExistence type="predicted"/>
<gene>
    <name evidence="1" type="ORF">N7452_004146</name>
</gene>